<organism evidence="1">
    <name type="scientific">Thiomonas intermedia (strain K12)</name>
    <name type="common">Thiobacillus intermedius</name>
    <dbReference type="NCBI Taxonomy" id="75379"/>
    <lineage>
        <taxon>Bacteria</taxon>
        <taxon>Pseudomonadati</taxon>
        <taxon>Pseudomonadota</taxon>
        <taxon>Betaproteobacteria</taxon>
        <taxon>Burkholderiales</taxon>
        <taxon>Thiomonas</taxon>
    </lineage>
</organism>
<evidence type="ECO:0000313" key="1">
    <source>
        <dbReference type="EMBL" id="ADG32401.1"/>
    </source>
</evidence>
<gene>
    <name evidence="1" type="ordered locus">Tint_3072</name>
</gene>
<accession>D5WZK3</accession>
<dbReference type="KEGG" id="tin:Tint_3072"/>
<proteinExistence type="predicted"/>
<protein>
    <submittedName>
        <fullName evidence="1">Uncharacterized protein</fullName>
    </submittedName>
</protein>
<dbReference type="AlphaFoldDB" id="D5WZK3"/>
<dbReference type="STRING" id="75379.Tint_3072"/>
<sequence>MHTPKAQQTVLDTLRQLSGDADAANAAMQWIEAPDTALALALDGSPLRNQRP</sequence>
<name>D5WZK3_THIK1</name>
<dbReference type="eggNOG" id="COG0582">
    <property type="taxonomic scope" value="Bacteria"/>
</dbReference>
<dbReference type="EMBL" id="CP002021">
    <property type="protein sequence ID" value="ADG32401.1"/>
    <property type="molecule type" value="Genomic_DNA"/>
</dbReference>
<dbReference type="HOGENOM" id="CLU_3085789_0_0_4"/>
<reference evidence="1" key="1">
    <citation type="submission" date="2010-04" db="EMBL/GenBank/DDBJ databases">
        <title>Complete sequence of Thiomonas intermedia K12.</title>
        <authorList>
            <consortium name="US DOE Joint Genome Institute"/>
            <person name="Lucas S."/>
            <person name="Copeland A."/>
            <person name="Lapidus A."/>
            <person name="Cheng J.-F."/>
            <person name="Bruce D."/>
            <person name="Goodwin L."/>
            <person name="Pitluck S."/>
            <person name="Davenport K."/>
            <person name="Detter J.C."/>
            <person name="Han C."/>
            <person name="Tapia R."/>
            <person name="Land M."/>
            <person name="Hauser L."/>
            <person name="Kyrpides N."/>
            <person name="Ovchinnikova G."/>
            <person name="Kerfeld C.A."/>
            <person name="Cannon G.C."/>
            <person name="Heinhorst S."/>
            <person name="Woyke T."/>
        </authorList>
    </citation>
    <scope>NUCLEOTIDE SEQUENCE [LARGE SCALE GENOMIC DNA]</scope>
    <source>
        <strain evidence="1">K12</strain>
    </source>
</reference>